<dbReference type="InterPro" id="IPR043128">
    <property type="entry name" value="Rev_trsase/Diguanyl_cyclase"/>
</dbReference>
<keyword evidence="1" id="KW-0472">Membrane</keyword>
<dbReference type="PROSITE" id="PS50887">
    <property type="entry name" value="GGDEF"/>
    <property type="match status" value="1"/>
</dbReference>
<dbReference type="SMART" id="SM00267">
    <property type="entry name" value="GGDEF"/>
    <property type="match status" value="1"/>
</dbReference>
<dbReference type="RefSeq" id="WP_067998378.1">
    <property type="nucleotide sequence ID" value="NZ_CP015596.1"/>
</dbReference>
<dbReference type="GO" id="GO:0005886">
    <property type="term" value="C:plasma membrane"/>
    <property type="evidence" value="ECO:0007669"/>
    <property type="project" value="TreeGrafter"/>
</dbReference>
<dbReference type="AlphaFoldDB" id="A0A172UQ77"/>
<dbReference type="GO" id="GO:0052621">
    <property type="term" value="F:diguanylate cyclase activity"/>
    <property type="evidence" value="ECO:0007669"/>
    <property type="project" value="TreeGrafter"/>
</dbReference>
<dbReference type="GO" id="GO:0043709">
    <property type="term" value="P:cell adhesion involved in single-species biofilm formation"/>
    <property type="evidence" value="ECO:0007669"/>
    <property type="project" value="TreeGrafter"/>
</dbReference>
<dbReference type="CDD" id="cd01949">
    <property type="entry name" value="GGDEF"/>
    <property type="match status" value="1"/>
</dbReference>
<reference evidence="3 4" key="1">
    <citation type="submission" date="2016-05" db="EMBL/GenBank/DDBJ databases">
        <title>Complete genome sequence of a phthalic acid esters degrading Mycobacterium sp. YC-RL4.</title>
        <authorList>
            <person name="Ren L."/>
            <person name="Fan S."/>
            <person name="Ruth N."/>
            <person name="Jia Y."/>
            <person name="Wang J."/>
            <person name="Qiao C."/>
        </authorList>
    </citation>
    <scope>NUCLEOTIDE SEQUENCE [LARGE SCALE GENOMIC DNA]</scope>
    <source>
        <strain evidence="3 4">YC-RL4</strain>
    </source>
</reference>
<proteinExistence type="predicted"/>
<dbReference type="InterPro" id="IPR050469">
    <property type="entry name" value="Diguanylate_Cyclase"/>
</dbReference>
<feature type="transmembrane region" description="Helical" evidence="1">
    <location>
        <begin position="90"/>
        <end position="107"/>
    </location>
</feature>
<dbReference type="STRING" id="1682113.A7U43_18965"/>
<dbReference type="InterPro" id="IPR029787">
    <property type="entry name" value="Nucleotide_cyclase"/>
</dbReference>
<dbReference type="Pfam" id="PF00990">
    <property type="entry name" value="GGDEF"/>
    <property type="match status" value="1"/>
</dbReference>
<dbReference type="InterPro" id="IPR000160">
    <property type="entry name" value="GGDEF_dom"/>
</dbReference>
<keyword evidence="1" id="KW-0812">Transmembrane</keyword>
<gene>
    <name evidence="3" type="ORF">A7U43_18965</name>
</gene>
<evidence type="ECO:0000313" key="4">
    <source>
        <dbReference type="Proteomes" id="UP000077143"/>
    </source>
</evidence>
<dbReference type="PANTHER" id="PTHR45138">
    <property type="entry name" value="REGULATORY COMPONENTS OF SENSORY TRANSDUCTION SYSTEM"/>
    <property type="match status" value="1"/>
</dbReference>
<dbReference type="NCBIfam" id="TIGR00254">
    <property type="entry name" value="GGDEF"/>
    <property type="match status" value="1"/>
</dbReference>
<feature type="transmembrane region" description="Helical" evidence="1">
    <location>
        <begin position="137"/>
        <end position="156"/>
    </location>
</feature>
<dbReference type="OrthoDB" id="23692at2"/>
<dbReference type="EMBL" id="CP015596">
    <property type="protein sequence ID" value="ANE81088.1"/>
    <property type="molecule type" value="Genomic_DNA"/>
</dbReference>
<sequence>MSGWDRRWWQQADQFHWFSVYLRDRGLDRQWRLATFAFTLLFAAVPVVMLMSPYGPGSGWARAVAIAAAGCGVGVGVVWLIGWPSRTQSLVFHAVCCLSIAAGTLSLSTPYGALMGCAMFAAVGGLLAYFHALVHVLANFAVAAISASVAAARLLAETGDAALVVASLLLVLGLNLGVPFGIHALVHSLHTELRSSDVDPLTGLPNRRSFYNSVHEMLLQRRAGHAELHVTMIDVDDFKKLNDTRGHAVGDEALVGIGAVLAEHSGADAAVGRLGGEEFVIADMSSAATHAVTAERIRLGIAALPVQITASLGTCGAVLGPAAVVEPEQFLDGLIRAADLAMYRSKRAGGNRIHRSDATATSP</sequence>
<protein>
    <submittedName>
        <fullName evidence="3">Diguanylate cyclase</fullName>
    </submittedName>
</protein>
<dbReference type="PANTHER" id="PTHR45138:SF9">
    <property type="entry name" value="DIGUANYLATE CYCLASE DGCM-RELATED"/>
    <property type="match status" value="1"/>
</dbReference>
<feature type="domain" description="GGDEF" evidence="2">
    <location>
        <begin position="226"/>
        <end position="358"/>
    </location>
</feature>
<name>A0A172UQ77_9MYCO</name>
<feature type="transmembrane region" description="Helical" evidence="1">
    <location>
        <begin position="33"/>
        <end position="54"/>
    </location>
</feature>
<evidence type="ECO:0000313" key="3">
    <source>
        <dbReference type="EMBL" id="ANE81088.1"/>
    </source>
</evidence>
<keyword evidence="1" id="KW-1133">Transmembrane helix</keyword>
<feature type="transmembrane region" description="Helical" evidence="1">
    <location>
        <begin position="60"/>
        <end position="83"/>
    </location>
</feature>
<organism evidence="3 4">
    <name type="scientific">Mycobacterium adipatum</name>
    <dbReference type="NCBI Taxonomy" id="1682113"/>
    <lineage>
        <taxon>Bacteria</taxon>
        <taxon>Bacillati</taxon>
        <taxon>Actinomycetota</taxon>
        <taxon>Actinomycetes</taxon>
        <taxon>Mycobacteriales</taxon>
        <taxon>Mycobacteriaceae</taxon>
        <taxon>Mycobacterium</taxon>
    </lineage>
</organism>
<dbReference type="KEGG" id="madi:A7U43_18965"/>
<accession>A0A172UQ77</accession>
<feature type="transmembrane region" description="Helical" evidence="1">
    <location>
        <begin position="162"/>
        <end position="186"/>
    </location>
</feature>
<evidence type="ECO:0000256" key="1">
    <source>
        <dbReference type="SAM" id="Phobius"/>
    </source>
</evidence>
<keyword evidence="4" id="KW-1185">Reference proteome</keyword>
<evidence type="ECO:0000259" key="2">
    <source>
        <dbReference type="PROSITE" id="PS50887"/>
    </source>
</evidence>
<dbReference type="Gene3D" id="3.30.70.270">
    <property type="match status" value="1"/>
</dbReference>
<dbReference type="Proteomes" id="UP000077143">
    <property type="component" value="Chromosome"/>
</dbReference>
<dbReference type="SUPFAM" id="SSF55073">
    <property type="entry name" value="Nucleotide cyclase"/>
    <property type="match status" value="1"/>
</dbReference>
<dbReference type="GO" id="GO:1902201">
    <property type="term" value="P:negative regulation of bacterial-type flagellum-dependent cell motility"/>
    <property type="evidence" value="ECO:0007669"/>
    <property type="project" value="TreeGrafter"/>
</dbReference>